<dbReference type="InterPro" id="IPR037165">
    <property type="entry name" value="AldOxase/xan_DH_Mopterin-bd_sf"/>
</dbReference>
<evidence type="ECO:0000256" key="2">
    <source>
        <dbReference type="ARBA" id="ARBA00023002"/>
    </source>
</evidence>
<comment type="caution">
    <text evidence="4">The sequence shown here is derived from an EMBL/GenBank/DDBJ whole genome shotgun (WGS) entry which is preliminary data.</text>
</comment>
<accession>A0ABU4BKM8</accession>
<dbReference type="InterPro" id="IPR036856">
    <property type="entry name" value="Ald_Oxase/Xan_DH_a/b_sf"/>
</dbReference>
<proteinExistence type="predicted"/>
<organism evidence="4 5">
    <name type="scientific">Rhodococcoides yunnanense</name>
    <dbReference type="NCBI Taxonomy" id="278209"/>
    <lineage>
        <taxon>Bacteria</taxon>
        <taxon>Bacillati</taxon>
        <taxon>Actinomycetota</taxon>
        <taxon>Actinomycetes</taxon>
        <taxon>Mycobacteriales</taxon>
        <taxon>Nocardiaceae</taxon>
        <taxon>Rhodococcoides</taxon>
    </lineage>
</organism>
<dbReference type="InterPro" id="IPR016208">
    <property type="entry name" value="Ald_Oxase/xanthine_DH-like"/>
</dbReference>
<keyword evidence="2" id="KW-0560">Oxidoreductase</keyword>
<dbReference type="Gene3D" id="3.30.365.10">
    <property type="entry name" value="Aldehyde oxidase/xanthine dehydrogenase, molybdopterin binding domain"/>
    <property type="match status" value="4"/>
</dbReference>
<evidence type="ECO:0000256" key="1">
    <source>
        <dbReference type="ARBA" id="ARBA00022505"/>
    </source>
</evidence>
<dbReference type="SUPFAM" id="SSF54665">
    <property type="entry name" value="CO dehydrogenase molybdoprotein N-domain-like"/>
    <property type="match status" value="1"/>
</dbReference>
<dbReference type="InterPro" id="IPR000674">
    <property type="entry name" value="Ald_Oxase/Xan_DH_a/b"/>
</dbReference>
<dbReference type="SMART" id="SM01008">
    <property type="entry name" value="Ald_Xan_dh_C"/>
    <property type="match status" value="1"/>
</dbReference>
<evidence type="ECO:0000313" key="4">
    <source>
        <dbReference type="EMBL" id="MDV6264767.1"/>
    </source>
</evidence>
<dbReference type="PANTHER" id="PTHR11908">
    <property type="entry name" value="XANTHINE DEHYDROGENASE"/>
    <property type="match status" value="1"/>
</dbReference>
<dbReference type="Pfam" id="PF01315">
    <property type="entry name" value="Ald_Xan_dh_C"/>
    <property type="match status" value="1"/>
</dbReference>
<reference evidence="4 5" key="1">
    <citation type="submission" date="2023-10" db="EMBL/GenBank/DDBJ databases">
        <title>Development of a sustainable strategy for remediation of hydrocarbon-contaminated territories based on the waste exchange concept.</title>
        <authorList>
            <person name="Krivoruchko A."/>
        </authorList>
    </citation>
    <scope>NUCLEOTIDE SEQUENCE [LARGE SCALE GENOMIC DNA]</scope>
    <source>
        <strain evidence="4 5">IEGM 1323</strain>
    </source>
</reference>
<dbReference type="Proteomes" id="UP001185755">
    <property type="component" value="Unassembled WGS sequence"/>
</dbReference>
<dbReference type="RefSeq" id="WP_317566783.1">
    <property type="nucleotide sequence ID" value="NZ_JAWLJX010000019.1"/>
</dbReference>
<gene>
    <name evidence="4" type="ORF">R3P96_25830</name>
</gene>
<dbReference type="InterPro" id="IPR008274">
    <property type="entry name" value="AldOxase/xan_DH_MoCoBD1"/>
</dbReference>
<evidence type="ECO:0000259" key="3">
    <source>
        <dbReference type="SMART" id="SM01008"/>
    </source>
</evidence>
<dbReference type="InterPro" id="IPR046867">
    <property type="entry name" value="AldOxase/xan_DH_MoCoBD2"/>
</dbReference>
<dbReference type="Gene3D" id="3.90.1170.50">
    <property type="entry name" value="Aldehyde oxidase/xanthine dehydrogenase, a/b hammerhead"/>
    <property type="match status" value="1"/>
</dbReference>
<feature type="domain" description="Aldehyde oxidase/xanthine dehydrogenase a/b hammerhead" evidence="3">
    <location>
        <begin position="19"/>
        <end position="121"/>
    </location>
</feature>
<keyword evidence="5" id="KW-1185">Reference proteome</keyword>
<dbReference type="PANTHER" id="PTHR11908:SF132">
    <property type="entry name" value="ALDEHYDE OXIDASE 1-RELATED"/>
    <property type="match status" value="1"/>
</dbReference>
<evidence type="ECO:0000313" key="5">
    <source>
        <dbReference type="Proteomes" id="UP001185755"/>
    </source>
</evidence>
<protein>
    <submittedName>
        <fullName evidence="4">Xanthine dehydrogenase family protein molybdopterin-binding subunit</fullName>
    </submittedName>
</protein>
<dbReference type="EMBL" id="JAWLJX010000019">
    <property type="protein sequence ID" value="MDV6264767.1"/>
    <property type="molecule type" value="Genomic_DNA"/>
</dbReference>
<dbReference type="Pfam" id="PF20256">
    <property type="entry name" value="MoCoBD_2"/>
    <property type="match status" value="2"/>
</dbReference>
<sequence>MTASIGQSIQRTESIAKVTGRARYAAEQPPAVGQLYAWYVPATVPVGTVEHVELATDPVVHAVLWHGNAEKLGDVEDVELHVLQSHTVAYRGQIVAVVVAETLQAARAAAAQVQVRYTDVRSPDNTLTAEHRSLYAPKSVNAGFPTDVTIGDPDAALASAEHVVDNWYSTAPMHNSPMEPHATTAQWSEGVLTVWDSTQAPSGVQGDLATVFGLEPENVRVIAENVGGGFGAKGSTRPNAVLAAMAARATGKTVKLVLPRQALFDVVGYRTPTLNHVRLGADSSGTLAAIAHDSFQQTSTIFEFCEQTSESTRHIYAAPNRRTNHRLAQLDVGTPRWMRAPGEAPGMFAVETAIDELAVATGIDPIDLRIRNEPDVDPASGNPFSSRSVVQCLREGAEKFGWDHRDSTPGRRTEGNVLVGMGVATASYPVLISPSTAAARVEQDGSIRVSVAASDIGTGARTVLRQIAADALEVDADTVTLELGDSALPKAPGAGGSSGTSSWGWAVTKVCHALKDQGPFQPGNSAEADTTDDVEGQKELARMAFGAQFAEVAVDIDTGEVRVRRMLGVFGIGAVMNPRLARSQLIGGMTFGLGMALMENGIVDHEFGGFANHDLAEYHIPACADVTDLEAVWIDEVDTELAPMGGKGIGEIGAVGSSAAIGNAVYNATGVRVRDLPITLDKVLTQWSDQVPQAALNHSTGR</sequence>
<name>A0ABU4BKM8_9NOCA</name>
<dbReference type="SUPFAM" id="SSF56003">
    <property type="entry name" value="Molybdenum cofactor-binding domain"/>
    <property type="match status" value="1"/>
</dbReference>
<keyword evidence="1" id="KW-0500">Molybdenum</keyword>
<dbReference type="Pfam" id="PF02738">
    <property type="entry name" value="MoCoBD_1"/>
    <property type="match status" value="1"/>
</dbReference>